<feature type="active site" evidence="11">
    <location>
        <position position="238"/>
    </location>
</feature>
<feature type="active site" evidence="11">
    <location>
        <position position="147"/>
    </location>
</feature>
<comment type="subcellular location">
    <subcellularLocation>
        <location evidence="1 11">Cytoplasm</location>
    </subcellularLocation>
</comment>
<evidence type="ECO:0000256" key="10">
    <source>
        <dbReference type="ARBA" id="ARBA00023306"/>
    </source>
</evidence>
<dbReference type="NCBIfam" id="TIGR02224">
    <property type="entry name" value="recomb_XerC"/>
    <property type="match status" value="1"/>
</dbReference>
<dbReference type="Gene3D" id="1.10.150.130">
    <property type="match status" value="1"/>
</dbReference>
<evidence type="ECO:0000256" key="11">
    <source>
        <dbReference type="HAMAP-Rule" id="MF_01808"/>
    </source>
</evidence>
<dbReference type="GO" id="GO:0005737">
    <property type="term" value="C:cytoplasm"/>
    <property type="evidence" value="ECO:0007669"/>
    <property type="project" value="UniProtKB-SubCell"/>
</dbReference>
<dbReference type="EMBL" id="FRBQ01000001">
    <property type="protein sequence ID" value="SHL28884.1"/>
    <property type="molecule type" value="Genomic_DNA"/>
</dbReference>
<dbReference type="CDD" id="cd00798">
    <property type="entry name" value="INT_XerDC_C"/>
    <property type="match status" value="1"/>
</dbReference>
<comment type="similarity">
    <text evidence="2 11">Belongs to the 'phage' integrase family. XerC subfamily.</text>
</comment>
<dbReference type="GO" id="GO:0006313">
    <property type="term" value="P:DNA transposition"/>
    <property type="evidence" value="ECO:0007669"/>
    <property type="project" value="UniProtKB-UniRule"/>
</dbReference>
<evidence type="ECO:0000259" key="12">
    <source>
        <dbReference type="PROSITE" id="PS51898"/>
    </source>
</evidence>
<dbReference type="GO" id="GO:0009037">
    <property type="term" value="F:tyrosine-based site-specific recombinase activity"/>
    <property type="evidence" value="ECO:0007669"/>
    <property type="project" value="UniProtKB-UniRule"/>
</dbReference>
<dbReference type="Pfam" id="PF00589">
    <property type="entry name" value="Phage_integrase"/>
    <property type="match status" value="1"/>
</dbReference>
<keyword evidence="9 11" id="KW-0233">DNA recombination</keyword>
<keyword evidence="10 11" id="KW-0131">Cell cycle</keyword>
<feature type="active site" evidence="11">
    <location>
        <position position="171"/>
    </location>
</feature>
<evidence type="ECO:0000256" key="4">
    <source>
        <dbReference type="ARBA" id="ARBA00022490"/>
    </source>
</evidence>
<sequence>MLAAQLDAYLEHLRSERQVSAHTLDGYRRDLSKLLAYCEKEALADWAALDISRLRRQVAQLHKEGQSARSLARLLSATRGLYRYLIREGHCKHDPASGLTPPKGERKLPKVLDVDRASQLLDGAQEDDFISRRDHAMLELFYSSGLRLSELVALNLDGLDLPAGLVRVLGKGSKVRELPVGSKAREALEQWLPLRALANPEDGAVFISRRGRPIGARAVQLRVRQAGVSELGQHIHPHMLRHSFASHMLESSQDLRAVQELLGHADIATTQVYTHLDFQHLSKVYDSAHPRAKRRKEQDS</sequence>
<dbReference type="InterPro" id="IPR004107">
    <property type="entry name" value="Integrase_SAM-like_N"/>
</dbReference>
<dbReference type="InterPro" id="IPR011931">
    <property type="entry name" value="Recomb_XerC"/>
</dbReference>
<organism evidence="14 15">
    <name type="scientific">Phytopseudomonas punonensis</name>
    <dbReference type="NCBI Taxonomy" id="1220495"/>
    <lineage>
        <taxon>Bacteria</taxon>
        <taxon>Pseudomonadati</taxon>
        <taxon>Pseudomonadota</taxon>
        <taxon>Gammaproteobacteria</taxon>
        <taxon>Pseudomonadales</taxon>
        <taxon>Pseudomonadaceae</taxon>
        <taxon>Phytopseudomonas</taxon>
    </lineage>
</organism>
<dbReference type="GO" id="GO:0007059">
    <property type="term" value="P:chromosome segregation"/>
    <property type="evidence" value="ECO:0007669"/>
    <property type="project" value="UniProtKB-UniRule"/>
</dbReference>
<keyword evidence="15" id="KW-1185">Reference proteome</keyword>
<evidence type="ECO:0000313" key="14">
    <source>
        <dbReference type="EMBL" id="SHL28884.1"/>
    </source>
</evidence>
<keyword evidence="7 11" id="KW-0229">DNA integration</keyword>
<feature type="domain" description="Tyr recombinase" evidence="12">
    <location>
        <begin position="107"/>
        <end position="286"/>
    </location>
</feature>
<evidence type="ECO:0000256" key="3">
    <source>
        <dbReference type="ARBA" id="ARBA00015804"/>
    </source>
</evidence>
<dbReference type="PROSITE" id="PS51898">
    <property type="entry name" value="TYR_RECOMBINASE"/>
    <property type="match status" value="1"/>
</dbReference>
<name>A0A1M6ZES6_9GAMM</name>
<evidence type="ECO:0000256" key="8">
    <source>
        <dbReference type="ARBA" id="ARBA00023125"/>
    </source>
</evidence>
<accession>A0A1M6ZES6</accession>
<keyword evidence="6 11" id="KW-0159">Chromosome partition</keyword>
<dbReference type="SUPFAM" id="SSF56349">
    <property type="entry name" value="DNA breaking-rejoining enzymes"/>
    <property type="match status" value="1"/>
</dbReference>
<dbReference type="AlphaFoldDB" id="A0A1M6ZES6"/>
<evidence type="ECO:0000256" key="9">
    <source>
        <dbReference type="ARBA" id="ARBA00023172"/>
    </source>
</evidence>
<dbReference type="PROSITE" id="PS51900">
    <property type="entry name" value="CB"/>
    <property type="match status" value="1"/>
</dbReference>
<feature type="domain" description="Core-binding (CB)" evidence="13">
    <location>
        <begin position="1"/>
        <end position="86"/>
    </location>
</feature>
<evidence type="ECO:0000313" key="15">
    <source>
        <dbReference type="Proteomes" id="UP000184305"/>
    </source>
</evidence>
<evidence type="ECO:0000256" key="7">
    <source>
        <dbReference type="ARBA" id="ARBA00022908"/>
    </source>
</evidence>
<keyword evidence="5 11" id="KW-0132">Cell division</keyword>
<dbReference type="Pfam" id="PF02899">
    <property type="entry name" value="Phage_int_SAM_1"/>
    <property type="match status" value="1"/>
</dbReference>
<keyword evidence="4 11" id="KW-0963">Cytoplasm</keyword>
<evidence type="ECO:0000259" key="13">
    <source>
        <dbReference type="PROSITE" id="PS51900"/>
    </source>
</evidence>
<dbReference type="GO" id="GO:0003677">
    <property type="term" value="F:DNA binding"/>
    <property type="evidence" value="ECO:0007669"/>
    <property type="project" value="UniProtKB-UniRule"/>
</dbReference>
<dbReference type="STRING" id="1220495.SAMN05216288_1568"/>
<dbReference type="InterPro" id="IPR013762">
    <property type="entry name" value="Integrase-like_cat_sf"/>
</dbReference>
<evidence type="ECO:0000256" key="5">
    <source>
        <dbReference type="ARBA" id="ARBA00022618"/>
    </source>
</evidence>
<evidence type="ECO:0000256" key="2">
    <source>
        <dbReference type="ARBA" id="ARBA00006657"/>
    </source>
</evidence>
<dbReference type="RefSeq" id="WP_073262928.1">
    <property type="nucleotide sequence ID" value="NZ_FRBQ01000001.1"/>
</dbReference>
<protein>
    <recommendedName>
        <fullName evidence="3 11">Tyrosine recombinase XerC</fullName>
    </recommendedName>
</protein>
<evidence type="ECO:0000256" key="1">
    <source>
        <dbReference type="ARBA" id="ARBA00004496"/>
    </source>
</evidence>
<evidence type="ECO:0000256" key="6">
    <source>
        <dbReference type="ARBA" id="ARBA00022829"/>
    </source>
</evidence>
<dbReference type="HAMAP" id="MF_01808">
    <property type="entry name" value="Recomb_XerC_XerD"/>
    <property type="match status" value="1"/>
</dbReference>
<dbReference type="InterPro" id="IPR011010">
    <property type="entry name" value="DNA_brk_join_enz"/>
</dbReference>
<feature type="active site" evidence="11">
    <location>
        <position position="264"/>
    </location>
</feature>
<dbReference type="GO" id="GO:0051301">
    <property type="term" value="P:cell division"/>
    <property type="evidence" value="ECO:0007669"/>
    <property type="project" value="UniProtKB-UniRule"/>
</dbReference>
<keyword evidence="8 11" id="KW-0238">DNA-binding</keyword>
<dbReference type="Proteomes" id="UP000184305">
    <property type="component" value="Unassembled WGS sequence"/>
</dbReference>
<comment type="function">
    <text evidence="11">Site-specific tyrosine recombinase, which acts by catalyzing the cutting and rejoining of the recombining DNA molecules. The XerC-XerD complex is essential to convert dimers of the bacterial chromosome into monomers to permit their segregation at cell division. It also contributes to the segregational stability of plasmids.</text>
</comment>
<dbReference type="InterPro" id="IPR010998">
    <property type="entry name" value="Integrase_recombinase_N"/>
</dbReference>
<dbReference type="InterPro" id="IPR002104">
    <property type="entry name" value="Integrase_catalytic"/>
</dbReference>
<feature type="active site" evidence="11">
    <location>
        <position position="241"/>
    </location>
</feature>
<comment type="subunit">
    <text evidence="11">Forms a cyclic heterotetrameric complex composed of two molecules of XerC and two molecules of XerD.</text>
</comment>
<dbReference type="InterPro" id="IPR050090">
    <property type="entry name" value="Tyrosine_recombinase_XerCD"/>
</dbReference>
<reference evidence="15" key="1">
    <citation type="submission" date="2016-11" db="EMBL/GenBank/DDBJ databases">
        <authorList>
            <person name="Varghese N."/>
            <person name="Submissions S."/>
        </authorList>
    </citation>
    <scope>NUCLEOTIDE SEQUENCE [LARGE SCALE GENOMIC DNA]</scope>
    <source>
        <strain evidence="15">CECT 8089</strain>
    </source>
</reference>
<dbReference type="Gene3D" id="1.10.443.10">
    <property type="entry name" value="Intergrase catalytic core"/>
    <property type="match status" value="1"/>
</dbReference>
<dbReference type="NCBIfam" id="NF001399">
    <property type="entry name" value="PRK00283.1"/>
    <property type="match status" value="1"/>
</dbReference>
<dbReference type="PANTHER" id="PTHR30349">
    <property type="entry name" value="PHAGE INTEGRASE-RELATED"/>
    <property type="match status" value="1"/>
</dbReference>
<dbReference type="OrthoDB" id="9801717at2"/>
<proteinExistence type="inferred from homology"/>
<feature type="active site" description="O-(3'-phospho-DNA)-tyrosine intermediate" evidence="11">
    <location>
        <position position="273"/>
    </location>
</feature>
<dbReference type="PANTHER" id="PTHR30349:SF81">
    <property type="entry name" value="TYROSINE RECOMBINASE XERC"/>
    <property type="match status" value="1"/>
</dbReference>
<dbReference type="InterPro" id="IPR023009">
    <property type="entry name" value="Tyrosine_recombinase_XerC/XerD"/>
</dbReference>
<gene>
    <name evidence="11" type="primary">xerC</name>
    <name evidence="14" type="ORF">SAMN05216288_1568</name>
</gene>
<dbReference type="InterPro" id="IPR044068">
    <property type="entry name" value="CB"/>
</dbReference>